<evidence type="ECO:0000313" key="4">
    <source>
        <dbReference type="Proteomes" id="UP000002058"/>
    </source>
</evidence>
<dbReference type="KEGG" id="ure:UREG_03716"/>
<name>C4JLK8_UNCRE</name>
<evidence type="ECO:0000259" key="2">
    <source>
        <dbReference type="Pfam" id="PF07985"/>
    </source>
</evidence>
<sequence>MPHGSRKKKSPPARRIQILDTDGWTHIASTRATTSRPRPPKLNEGQITPAEIPDGLTFEKLKEKYDWHKQRWVESESWAAIEQVLKQQVSRDPGTIYNCVCIGLGSPSGLSRGGWVDRRSISMFQLAALELILEFLGRSVELCSWAILGKLMSILQSRIPHEDIAQNKMIDIEHLYAQDPVFNHMDNKLLRSIGFKVVQDPEAFSKVGTRTFLYAPGAEKVHLADLFARDPVVFFGNSFDDIHAVNPDEDTHRSFSQKKSSLLLPEFEPNPSAFWKMALYWTTEEKRSNALPAVP</sequence>
<feature type="region of interest" description="Disordered" evidence="1">
    <location>
        <begin position="1"/>
        <end position="49"/>
    </location>
</feature>
<gene>
    <name evidence="3" type="ORF">UREG_03716</name>
</gene>
<dbReference type="VEuPathDB" id="FungiDB:UREG_03716"/>
<dbReference type="GeneID" id="8439579"/>
<dbReference type="InParanoid" id="C4JLK8"/>
<dbReference type="HOGENOM" id="CLU_048152_2_0_1"/>
<dbReference type="STRING" id="336963.C4JLK8"/>
<feature type="compositionally biased region" description="Polar residues" evidence="1">
    <location>
        <begin position="27"/>
        <end position="36"/>
    </location>
</feature>
<dbReference type="RefSeq" id="XP_002544199.1">
    <property type="nucleotide sequence ID" value="XM_002544153.1"/>
</dbReference>
<dbReference type="Proteomes" id="UP000002058">
    <property type="component" value="Unassembled WGS sequence"/>
</dbReference>
<dbReference type="EMBL" id="CH476616">
    <property type="protein sequence ID" value="EEP78870.1"/>
    <property type="molecule type" value="Genomic_DNA"/>
</dbReference>
<dbReference type="OMA" id="EHAFWNM"/>
<dbReference type="OrthoDB" id="5318346at2759"/>
<dbReference type="eggNOG" id="ENOG502SC31">
    <property type="taxonomic scope" value="Eukaryota"/>
</dbReference>
<reference evidence="4" key="1">
    <citation type="journal article" date="2009" name="Genome Res.">
        <title>Comparative genomic analyses of the human fungal pathogens Coccidioides and their relatives.</title>
        <authorList>
            <person name="Sharpton T.J."/>
            <person name="Stajich J.E."/>
            <person name="Rounsley S.D."/>
            <person name="Gardner M.J."/>
            <person name="Wortman J.R."/>
            <person name="Jordar V.S."/>
            <person name="Maiti R."/>
            <person name="Kodira C.D."/>
            <person name="Neafsey D.E."/>
            <person name="Zeng Q."/>
            <person name="Hung C.-Y."/>
            <person name="McMahan C."/>
            <person name="Muszewska A."/>
            <person name="Grynberg M."/>
            <person name="Mandel M.A."/>
            <person name="Kellner E.M."/>
            <person name="Barker B.M."/>
            <person name="Galgiani J.N."/>
            <person name="Orbach M.J."/>
            <person name="Kirkland T.N."/>
            <person name="Cole G.T."/>
            <person name="Henn M.R."/>
            <person name="Birren B.W."/>
            <person name="Taylor J.W."/>
        </authorList>
    </citation>
    <scope>NUCLEOTIDE SEQUENCE [LARGE SCALE GENOMIC DNA]</scope>
    <source>
        <strain evidence="4">UAMH 1704</strain>
    </source>
</reference>
<proteinExistence type="predicted"/>
<feature type="domain" description="SRR1-like" evidence="2">
    <location>
        <begin position="88"/>
        <end position="281"/>
    </location>
</feature>
<dbReference type="InterPro" id="IPR012942">
    <property type="entry name" value="SRR1-like"/>
</dbReference>
<organism evidence="3 4">
    <name type="scientific">Uncinocarpus reesii (strain UAMH 1704)</name>
    <dbReference type="NCBI Taxonomy" id="336963"/>
    <lineage>
        <taxon>Eukaryota</taxon>
        <taxon>Fungi</taxon>
        <taxon>Dikarya</taxon>
        <taxon>Ascomycota</taxon>
        <taxon>Pezizomycotina</taxon>
        <taxon>Eurotiomycetes</taxon>
        <taxon>Eurotiomycetidae</taxon>
        <taxon>Onygenales</taxon>
        <taxon>Onygenaceae</taxon>
        <taxon>Uncinocarpus</taxon>
    </lineage>
</organism>
<keyword evidence="4" id="KW-1185">Reference proteome</keyword>
<feature type="compositionally biased region" description="Basic residues" evidence="1">
    <location>
        <begin position="1"/>
        <end position="12"/>
    </location>
</feature>
<dbReference type="Pfam" id="PF07985">
    <property type="entry name" value="SRR1"/>
    <property type="match status" value="1"/>
</dbReference>
<evidence type="ECO:0000313" key="3">
    <source>
        <dbReference type="EMBL" id="EEP78870.1"/>
    </source>
</evidence>
<dbReference type="AlphaFoldDB" id="C4JLK8"/>
<dbReference type="PANTHER" id="PTHR42080:SF1">
    <property type="entry name" value="SRR1-LIKE DOMAIN-CONTAINING PROTEIN"/>
    <property type="match status" value="1"/>
</dbReference>
<dbReference type="PANTHER" id="PTHR42080">
    <property type="entry name" value="SRR1 DOMAIN-CONTAINING PROTEIN"/>
    <property type="match status" value="1"/>
</dbReference>
<evidence type="ECO:0000256" key="1">
    <source>
        <dbReference type="SAM" id="MobiDB-lite"/>
    </source>
</evidence>
<accession>C4JLK8</accession>
<protein>
    <recommendedName>
        <fullName evidence="2">SRR1-like domain-containing protein</fullName>
    </recommendedName>
</protein>